<evidence type="ECO:0000256" key="1">
    <source>
        <dbReference type="ARBA" id="ARBA00004945"/>
    </source>
</evidence>
<evidence type="ECO:0000259" key="6">
    <source>
        <dbReference type="Pfam" id="PF01048"/>
    </source>
</evidence>
<keyword evidence="3" id="KW-0028">Amino-acid biosynthesis</keyword>
<reference evidence="7 8" key="1">
    <citation type="submission" date="2019-03" db="EMBL/GenBank/DDBJ databases">
        <title>Genomics of glacier-inhabiting Cryobacterium strains.</title>
        <authorList>
            <person name="Liu Q."/>
            <person name="Xin Y.-H."/>
        </authorList>
    </citation>
    <scope>NUCLEOTIDE SEQUENCE [LARGE SCALE GENOMIC DNA]</scope>
    <source>
        <strain evidence="7 8">RHLS22-1</strain>
    </source>
</reference>
<evidence type="ECO:0000313" key="7">
    <source>
        <dbReference type="EMBL" id="TFC02648.1"/>
    </source>
</evidence>
<dbReference type="RefSeq" id="WP_134453409.1">
    <property type="nucleotide sequence ID" value="NZ_SOFL01000025.1"/>
</dbReference>
<evidence type="ECO:0000256" key="3">
    <source>
        <dbReference type="ARBA" id="ARBA00022605"/>
    </source>
</evidence>
<dbReference type="OrthoDB" id="3734512at2"/>
<dbReference type="InterPro" id="IPR010049">
    <property type="entry name" value="MTA_SAH_Nsdase"/>
</dbReference>
<dbReference type="GO" id="GO:0009164">
    <property type="term" value="P:nucleoside catabolic process"/>
    <property type="evidence" value="ECO:0007669"/>
    <property type="project" value="InterPro"/>
</dbReference>
<accession>A0A4R8W6J4</accession>
<dbReference type="EMBL" id="SOFL01000025">
    <property type="protein sequence ID" value="TFC02648.1"/>
    <property type="molecule type" value="Genomic_DNA"/>
</dbReference>
<evidence type="ECO:0000256" key="4">
    <source>
        <dbReference type="ARBA" id="ARBA00022801"/>
    </source>
</evidence>
<dbReference type="NCBIfam" id="TIGR01704">
    <property type="entry name" value="MTA_SAH-Nsdase"/>
    <property type="match status" value="1"/>
</dbReference>
<evidence type="ECO:0000313" key="8">
    <source>
        <dbReference type="Proteomes" id="UP000297907"/>
    </source>
</evidence>
<dbReference type="GO" id="GO:0008930">
    <property type="term" value="F:methylthioadenosine nucleosidase activity"/>
    <property type="evidence" value="ECO:0007669"/>
    <property type="project" value="InterPro"/>
</dbReference>
<comment type="caution">
    <text evidence="7">The sequence shown here is derived from an EMBL/GenBank/DDBJ whole genome shotgun (WGS) entry which is preliminary data.</text>
</comment>
<dbReference type="UniPathway" id="UPA00904">
    <property type="reaction ID" value="UER00871"/>
</dbReference>
<dbReference type="Proteomes" id="UP000297907">
    <property type="component" value="Unassembled WGS sequence"/>
</dbReference>
<evidence type="ECO:0000256" key="5">
    <source>
        <dbReference type="ARBA" id="ARBA00023167"/>
    </source>
</evidence>
<comment type="pathway">
    <text evidence="1">Amino-acid biosynthesis; L-methionine biosynthesis via salvage pathway; S-methyl-5-thio-alpha-D-ribose 1-phosphate from S-methyl-5'-thioadenosine (hydrolase route): step 1/2.</text>
</comment>
<keyword evidence="4 7" id="KW-0378">Hydrolase</keyword>
<dbReference type="AlphaFoldDB" id="A0A4R8W6J4"/>
<dbReference type="Pfam" id="PF01048">
    <property type="entry name" value="PNP_UDP_1"/>
    <property type="match status" value="1"/>
</dbReference>
<keyword evidence="8" id="KW-1185">Reference proteome</keyword>
<protein>
    <recommendedName>
        <fullName evidence="2">adenosylhomocysteine nucleosidase</fullName>
        <ecNumber evidence="2">3.2.2.9</ecNumber>
    </recommendedName>
</protein>
<keyword evidence="7" id="KW-0326">Glycosidase</keyword>
<keyword evidence="5" id="KW-0486">Methionine biosynthesis</keyword>
<feature type="domain" description="Nucleoside phosphorylase" evidence="6">
    <location>
        <begin position="14"/>
        <end position="248"/>
    </location>
</feature>
<proteinExistence type="predicted"/>
<dbReference type="InterPro" id="IPR035994">
    <property type="entry name" value="Nucleoside_phosphorylase_sf"/>
</dbReference>
<dbReference type="GO" id="GO:0005829">
    <property type="term" value="C:cytosol"/>
    <property type="evidence" value="ECO:0007669"/>
    <property type="project" value="TreeGrafter"/>
</dbReference>
<dbReference type="GO" id="GO:0008782">
    <property type="term" value="F:adenosylhomocysteine nucleosidase activity"/>
    <property type="evidence" value="ECO:0007669"/>
    <property type="project" value="UniProtKB-EC"/>
</dbReference>
<dbReference type="CDD" id="cd09008">
    <property type="entry name" value="MTAN"/>
    <property type="match status" value="1"/>
</dbReference>
<organism evidence="7 8">
    <name type="scientific">Cryobacterium adonitolivorans</name>
    <dbReference type="NCBI Taxonomy" id="1259189"/>
    <lineage>
        <taxon>Bacteria</taxon>
        <taxon>Bacillati</taxon>
        <taxon>Actinomycetota</taxon>
        <taxon>Actinomycetes</taxon>
        <taxon>Micrococcales</taxon>
        <taxon>Microbacteriaceae</taxon>
        <taxon>Cryobacterium</taxon>
    </lineage>
</organism>
<evidence type="ECO:0000256" key="2">
    <source>
        <dbReference type="ARBA" id="ARBA00011974"/>
    </source>
</evidence>
<dbReference type="Gene3D" id="3.40.50.1580">
    <property type="entry name" value="Nucleoside phosphorylase domain"/>
    <property type="match status" value="1"/>
</dbReference>
<sequence>MSTVDASGTSSPDAIILVAMAEEAAPFLAAATVGGTADAPPVTVGKALHYRLTLAGREVLLVQGGIGLVNAAGATTSAILGARTADPTATPLVISAGSAGGVGVQVRVGEVVIGSECLNSDADARPFGYALGQVPGMPARYDGAAAALDAAESPTRMPDGSALVVQRGLMVSNDKFVGAGLAESLRVLFPGVLSTDMESVGIAQTCFAYGVPFVAIRGISDLCGPVGDHLTHVDDAAERSAVVVLETLRQLAR</sequence>
<dbReference type="PANTHER" id="PTHR46832">
    <property type="entry name" value="5'-METHYLTHIOADENOSINE/S-ADENOSYLHOMOCYSTEINE NUCLEOSIDASE"/>
    <property type="match status" value="1"/>
</dbReference>
<gene>
    <name evidence="7" type="primary">mtnN</name>
    <name evidence="7" type="ORF">E3O42_07780</name>
</gene>
<dbReference type="SUPFAM" id="SSF53167">
    <property type="entry name" value="Purine and uridine phosphorylases"/>
    <property type="match status" value="1"/>
</dbReference>
<dbReference type="EC" id="3.2.2.9" evidence="2"/>
<dbReference type="GO" id="GO:0019284">
    <property type="term" value="P:L-methionine salvage from S-adenosylmethionine"/>
    <property type="evidence" value="ECO:0007669"/>
    <property type="project" value="TreeGrafter"/>
</dbReference>
<dbReference type="InterPro" id="IPR000845">
    <property type="entry name" value="Nucleoside_phosphorylase_d"/>
</dbReference>
<name>A0A4R8W6J4_9MICO</name>
<dbReference type="PANTHER" id="PTHR46832:SF1">
    <property type="entry name" value="5'-METHYLTHIOADENOSINE_S-ADENOSYLHOMOCYSTEINE NUCLEOSIDASE"/>
    <property type="match status" value="1"/>
</dbReference>
<dbReference type="GO" id="GO:0019509">
    <property type="term" value="P:L-methionine salvage from methylthioadenosine"/>
    <property type="evidence" value="ECO:0007669"/>
    <property type="project" value="UniProtKB-UniPathway"/>
</dbReference>